<dbReference type="Gene3D" id="3.30.1330.40">
    <property type="entry name" value="RutC-like"/>
    <property type="match status" value="1"/>
</dbReference>
<sequence>MRIEARLAELGLQLPEAAPPGASYLPVKQTGKLLYVSGQIPMLNGTPLYVGKVGGHRDLSYAQEAARLCIFNLLAAVKAHIGSLDGVVEFIKIHGFVNSDVGFDQQHIVINAASDLLFDIFGEAGRHARTAIGTNQLPLDVTVEIDAIIEVTKEGSCEI</sequence>
<evidence type="ECO:0000259" key="1">
    <source>
        <dbReference type="Pfam" id="PF14588"/>
    </source>
</evidence>
<dbReference type="RefSeq" id="WP_091496390.1">
    <property type="nucleotide sequence ID" value="NZ_FODJ01000004.1"/>
</dbReference>
<dbReference type="SUPFAM" id="SSF55298">
    <property type="entry name" value="YjgF-like"/>
    <property type="match status" value="1"/>
</dbReference>
<proteinExistence type="predicted"/>
<name>A0A1H8M673_9BACI</name>
<reference evidence="2 3" key="1">
    <citation type="submission" date="2016-10" db="EMBL/GenBank/DDBJ databases">
        <authorList>
            <person name="de Groot N.N."/>
        </authorList>
    </citation>
    <scope>NUCLEOTIDE SEQUENCE [LARGE SCALE GENOMIC DNA]</scope>
    <source>
        <strain evidence="2 3">CGMCC 1.10434</strain>
    </source>
</reference>
<dbReference type="Pfam" id="PF14588">
    <property type="entry name" value="YjgF_endoribonc"/>
    <property type="match status" value="1"/>
</dbReference>
<dbReference type="CDD" id="cd02199">
    <property type="entry name" value="YjgF_YER057c_UK114_like_1"/>
    <property type="match status" value="1"/>
</dbReference>
<keyword evidence="3" id="KW-1185">Reference proteome</keyword>
<dbReference type="EMBL" id="FODJ01000004">
    <property type="protein sequence ID" value="SEO12863.1"/>
    <property type="molecule type" value="Genomic_DNA"/>
</dbReference>
<dbReference type="Proteomes" id="UP000199300">
    <property type="component" value="Unassembled WGS sequence"/>
</dbReference>
<dbReference type="InterPro" id="IPR013813">
    <property type="entry name" value="Endoribo_LPSP/chorism_mut-like"/>
</dbReference>
<organism evidence="2 3">
    <name type="scientific">Amphibacillus marinus</name>
    <dbReference type="NCBI Taxonomy" id="872970"/>
    <lineage>
        <taxon>Bacteria</taxon>
        <taxon>Bacillati</taxon>
        <taxon>Bacillota</taxon>
        <taxon>Bacilli</taxon>
        <taxon>Bacillales</taxon>
        <taxon>Bacillaceae</taxon>
        <taxon>Amphibacillus</taxon>
    </lineage>
</organism>
<protein>
    <submittedName>
        <fullName evidence="2">Enamine deaminase RidA, house cleaning of reactive enamine intermediates, YjgF/YER057c/UK114 family</fullName>
    </submittedName>
</protein>
<evidence type="ECO:0000313" key="3">
    <source>
        <dbReference type="Proteomes" id="UP000199300"/>
    </source>
</evidence>
<gene>
    <name evidence="2" type="ORF">SAMN04488134_10446</name>
</gene>
<dbReference type="InterPro" id="IPR035959">
    <property type="entry name" value="RutC-like_sf"/>
</dbReference>
<dbReference type="PANTHER" id="PTHR43760">
    <property type="entry name" value="ENDORIBONUCLEASE-RELATED"/>
    <property type="match status" value="1"/>
</dbReference>
<dbReference type="STRING" id="872970.SAMN04488134_10446"/>
<dbReference type="OrthoDB" id="9806350at2"/>
<evidence type="ECO:0000313" key="2">
    <source>
        <dbReference type="EMBL" id="SEO12863.1"/>
    </source>
</evidence>
<dbReference type="AlphaFoldDB" id="A0A1H8M673"/>
<dbReference type="PANTHER" id="PTHR43760:SF1">
    <property type="entry name" value="ENDORIBONUCLEASE L-PSP_CHORISMATE MUTASE-LIKE DOMAIN-CONTAINING PROTEIN"/>
    <property type="match status" value="1"/>
</dbReference>
<accession>A0A1H8M673</accession>
<feature type="domain" description="Endoribonuclease L-PSP/chorismate mutase-like" evidence="1">
    <location>
        <begin position="4"/>
        <end position="140"/>
    </location>
</feature>